<evidence type="ECO:0000256" key="4">
    <source>
        <dbReference type="ARBA" id="ARBA00022695"/>
    </source>
</evidence>
<evidence type="ECO:0000256" key="12">
    <source>
        <dbReference type="RuleBase" id="RU362114"/>
    </source>
</evidence>
<dbReference type="FunFam" id="2.20.140.10:FF:000001">
    <property type="entry name" value="Poly [ADP-ribose] polymerase"/>
    <property type="match status" value="1"/>
</dbReference>
<evidence type="ECO:0000313" key="16">
    <source>
        <dbReference type="Proteomes" id="UP000694388"/>
    </source>
</evidence>
<dbReference type="InterPro" id="IPR036616">
    <property type="entry name" value="Poly(ADP-ribose)pol_reg_dom_sf"/>
</dbReference>
<dbReference type="GO" id="GO:1990404">
    <property type="term" value="F:NAD+-protein mono-ADP-ribosyltransferase activity"/>
    <property type="evidence" value="ECO:0007669"/>
    <property type="project" value="TreeGrafter"/>
</dbReference>
<accession>A0A8C4QTR1</accession>
<dbReference type="Gene3D" id="2.20.140.10">
    <property type="entry name" value="WGR domain"/>
    <property type="match status" value="1"/>
</dbReference>
<evidence type="ECO:0000256" key="1">
    <source>
        <dbReference type="ARBA" id="ARBA00004123"/>
    </source>
</evidence>
<dbReference type="InterPro" id="IPR004102">
    <property type="entry name" value="Poly(ADP-ribose)pol_reg_dom"/>
</dbReference>
<dbReference type="SUPFAM" id="SSF56399">
    <property type="entry name" value="ADP-ribosylation"/>
    <property type="match status" value="1"/>
</dbReference>
<dbReference type="Pfam" id="PF02877">
    <property type="entry name" value="PARP_reg"/>
    <property type="match status" value="1"/>
</dbReference>
<dbReference type="FunFam" id="3.90.228.10:FF:000002">
    <property type="entry name" value="Poly [ADP-ribose] polymerase"/>
    <property type="match status" value="1"/>
</dbReference>
<evidence type="ECO:0000256" key="6">
    <source>
        <dbReference type="ARBA" id="ARBA00022765"/>
    </source>
</evidence>
<evidence type="ECO:0000256" key="7">
    <source>
        <dbReference type="ARBA" id="ARBA00023027"/>
    </source>
</evidence>
<dbReference type="SMART" id="SM00773">
    <property type="entry name" value="WGR"/>
    <property type="match status" value="1"/>
</dbReference>
<keyword evidence="4" id="KW-0548">Nucleotidyltransferase</keyword>
<dbReference type="Pfam" id="PF00644">
    <property type="entry name" value="PARP"/>
    <property type="match status" value="1"/>
</dbReference>
<evidence type="ECO:0000256" key="11">
    <source>
        <dbReference type="ARBA" id="ARBA00033987"/>
    </source>
</evidence>
<comment type="subcellular location">
    <subcellularLocation>
        <location evidence="1">Nucleus</location>
    </subcellularLocation>
</comment>
<keyword evidence="3 12" id="KW-0808">Transferase</keyword>
<name>A0A8C4QTR1_EPTBU</name>
<dbReference type="AlphaFoldDB" id="A0A8C4QTR1"/>
<reference evidence="15" key="2">
    <citation type="submission" date="2025-09" db="UniProtKB">
        <authorList>
            <consortium name="Ensembl"/>
        </authorList>
    </citation>
    <scope>IDENTIFICATION</scope>
</reference>
<keyword evidence="9" id="KW-0539">Nucleus</keyword>
<keyword evidence="2 12" id="KW-0328">Glycosyltransferase</keyword>
<organism evidence="15 16">
    <name type="scientific">Eptatretus burgeri</name>
    <name type="common">Inshore hagfish</name>
    <dbReference type="NCBI Taxonomy" id="7764"/>
    <lineage>
        <taxon>Eukaryota</taxon>
        <taxon>Metazoa</taxon>
        <taxon>Chordata</taxon>
        <taxon>Craniata</taxon>
        <taxon>Vertebrata</taxon>
        <taxon>Cyclostomata</taxon>
        <taxon>Myxini</taxon>
        <taxon>Myxiniformes</taxon>
        <taxon>Myxinidae</taxon>
        <taxon>Eptatretinae</taxon>
        <taxon>Eptatretus</taxon>
    </lineage>
</organism>
<keyword evidence="6" id="KW-0013">ADP-ribosylation</keyword>
<dbReference type="Proteomes" id="UP000694388">
    <property type="component" value="Unplaced"/>
</dbReference>
<dbReference type="CDD" id="cd01437">
    <property type="entry name" value="parp_like"/>
    <property type="match status" value="1"/>
</dbReference>
<dbReference type="SUPFAM" id="SSF142921">
    <property type="entry name" value="WGR domain-like"/>
    <property type="match status" value="1"/>
</dbReference>
<protein>
    <recommendedName>
        <fullName evidence="12">Poly [ADP-ribose] polymerase</fullName>
        <shortName evidence="12">PARP</shortName>
        <ecNumber evidence="12">2.4.2.-</ecNumber>
    </recommendedName>
</protein>
<dbReference type="GeneTree" id="ENSGT00940000158452"/>
<dbReference type="InterPro" id="IPR008893">
    <property type="entry name" value="WGR_domain"/>
</dbReference>
<evidence type="ECO:0000256" key="10">
    <source>
        <dbReference type="ARBA" id="ARBA00024347"/>
    </source>
</evidence>
<dbReference type="EC" id="2.4.2.-" evidence="12"/>
<proteinExistence type="inferred from homology"/>
<dbReference type="GO" id="GO:0003950">
    <property type="term" value="F:NAD+ poly-ADP-ribosyltransferase activity"/>
    <property type="evidence" value="ECO:0007669"/>
    <property type="project" value="UniProtKB-UniRule"/>
</dbReference>
<feature type="domain" description="WGR" evidence="14">
    <location>
        <begin position="33"/>
        <end position="118"/>
    </location>
</feature>
<sequence length="433" mass="49044">ENLVDFGSFTRSFPFRLVVLSVQCLTGRYLSHTFHVFQTNLQFNNNKYYIIQLLRDDSSLKYSVWMRWGRVGKSGQNKLQDYGFNLLSAKQAFTKKFFDKTENEWEKRPNFEKVPGKYDLVQMEYSASKGQTEVDSGPAIAPPPSCLHPKVFAILDTLCNKQLMERAVVEMKYDIKKAPLGIFISLFVLRDIEVAVKLLGSDEAGVLEHPVDAHYRALHCQLNPVDPSSSEFQIIEKYLKTTHAKTHMAYTMSIIDLFAVEREGERERFLSDIGNCMLLWHGSRLSNWIGILSQGLQIAPPEAPITGYMFGKGMYFADMSSKSANYCFATMQNDRGFLLLSEVALGECQELMAADYHADRLPAGKHSTKGIGRSAPDATNYSVVPLGPVAALKTDNSKGSLPTLLYNEFVVYRPEQVRMAYLLHIRFNFTSAW</sequence>
<dbReference type="GO" id="GO:0006302">
    <property type="term" value="P:double-strand break repair"/>
    <property type="evidence" value="ECO:0007669"/>
    <property type="project" value="TreeGrafter"/>
</dbReference>
<evidence type="ECO:0000259" key="13">
    <source>
        <dbReference type="PROSITE" id="PS51059"/>
    </source>
</evidence>
<comment type="catalytic activity">
    <reaction evidence="11">
        <text>NAD(+) + (ADP-D-ribosyl)n-acceptor = nicotinamide + (ADP-D-ribosyl)n+1-acceptor + H(+).</text>
        <dbReference type="EC" id="2.4.2.30"/>
    </reaction>
</comment>
<keyword evidence="7 12" id="KW-0520">NAD</keyword>
<evidence type="ECO:0000256" key="2">
    <source>
        <dbReference type="ARBA" id="ARBA00022676"/>
    </source>
</evidence>
<dbReference type="OMA" id="IPHNNGY"/>
<dbReference type="Gene3D" id="3.90.228.10">
    <property type="match status" value="1"/>
</dbReference>
<evidence type="ECO:0000313" key="15">
    <source>
        <dbReference type="Ensembl" id="ENSEBUP00000020450.1"/>
    </source>
</evidence>
<keyword evidence="8" id="KW-0234">DNA repair</keyword>
<dbReference type="PANTHER" id="PTHR10459">
    <property type="entry name" value="DNA LIGASE"/>
    <property type="match status" value="1"/>
</dbReference>
<keyword evidence="5" id="KW-0227">DNA damage</keyword>
<evidence type="ECO:0000256" key="9">
    <source>
        <dbReference type="ARBA" id="ARBA00023242"/>
    </source>
</evidence>
<reference evidence="15" key="1">
    <citation type="submission" date="2025-08" db="UniProtKB">
        <authorList>
            <consortium name="Ensembl"/>
        </authorList>
    </citation>
    <scope>IDENTIFICATION</scope>
</reference>
<dbReference type="GO" id="GO:0016779">
    <property type="term" value="F:nucleotidyltransferase activity"/>
    <property type="evidence" value="ECO:0007669"/>
    <property type="project" value="UniProtKB-KW"/>
</dbReference>
<dbReference type="SUPFAM" id="SSF47587">
    <property type="entry name" value="Domain of poly(ADP-ribose) polymerase"/>
    <property type="match status" value="1"/>
</dbReference>
<dbReference type="PANTHER" id="PTHR10459:SF60">
    <property type="entry name" value="POLY [ADP-RIBOSE] POLYMERASE 2"/>
    <property type="match status" value="1"/>
</dbReference>
<dbReference type="GO" id="GO:0070212">
    <property type="term" value="P:protein poly-ADP-ribosylation"/>
    <property type="evidence" value="ECO:0007669"/>
    <property type="project" value="TreeGrafter"/>
</dbReference>
<dbReference type="Ensembl" id="ENSEBUT00000021026.1">
    <property type="protein sequence ID" value="ENSEBUP00000020450.1"/>
    <property type="gene ID" value="ENSEBUG00000012647.1"/>
</dbReference>
<dbReference type="InterPro" id="IPR050800">
    <property type="entry name" value="ARTD/PARP"/>
</dbReference>
<keyword evidence="16" id="KW-1185">Reference proteome</keyword>
<evidence type="ECO:0000256" key="8">
    <source>
        <dbReference type="ARBA" id="ARBA00023204"/>
    </source>
</evidence>
<dbReference type="InterPro" id="IPR012317">
    <property type="entry name" value="Poly(ADP-ribose)pol_cat_dom"/>
</dbReference>
<comment type="similarity">
    <text evidence="10">Belongs to the ARTD/PARP family.</text>
</comment>
<dbReference type="InterPro" id="IPR036930">
    <property type="entry name" value="WGR_dom_sf"/>
</dbReference>
<feature type="domain" description="PARP catalytic" evidence="13">
    <location>
        <begin position="209"/>
        <end position="433"/>
    </location>
</feature>
<dbReference type="Pfam" id="PF05406">
    <property type="entry name" value="WGR"/>
    <property type="match status" value="1"/>
</dbReference>
<dbReference type="CDD" id="cd08003">
    <property type="entry name" value="WGR_PARP2_like"/>
    <property type="match status" value="1"/>
</dbReference>
<evidence type="ECO:0000259" key="14">
    <source>
        <dbReference type="PROSITE" id="PS51977"/>
    </source>
</evidence>
<dbReference type="Gene3D" id="1.20.142.10">
    <property type="entry name" value="Poly(ADP-ribose) polymerase, regulatory domain"/>
    <property type="match status" value="1"/>
</dbReference>
<dbReference type="PROSITE" id="PS51059">
    <property type="entry name" value="PARP_CATALYTIC"/>
    <property type="match status" value="1"/>
</dbReference>
<evidence type="ECO:0000256" key="5">
    <source>
        <dbReference type="ARBA" id="ARBA00022763"/>
    </source>
</evidence>
<dbReference type="GO" id="GO:0005730">
    <property type="term" value="C:nucleolus"/>
    <property type="evidence" value="ECO:0007669"/>
    <property type="project" value="TreeGrafter"/>
</dbReference>
<evidence type="ECO:0000256" key="3">
    <source>
        <dbReference type="ARBA" id="ARBA00022679"/>
    </source>
</evidence>
<dbReference type="PROSITE" id="PS51977">
    <property type="entry name" value="WGR"/>
    <property type="match status" value="1"/>
</dbReference>